<dbReference type="Gene3D" id="3.30.2170.10">
    <property type="entry name" value="archaeoglobus fulgidus dsm 4304 superfamily"/>
    <property type="match status" value="1"/>
</dbReference>
<reference evidence="2" key="1">
    <citation type="submission" date="2016-10" db="EMBL/GenBank/DDBJ databases">
        <authorList>
            <person name="Varghese N."/>
            <person name="Submissions S."/>
        </authorList>
    </citation>
    <scope>NUCLEOTIDE SEQUENCE [LARGE SCALE GENOMIC DNA]</scope>
    <source>
        <strain evidence="2">CGMCC 1.7061</strain>
    </source>
</reference>
<accession>A0A1I4P4K8</accession>
<sequence>MILAIDVQYSEQSAFIGGVLFSDWEAQTPIAEYVSTLHDVEEYVPGNFYKRELPCILRLIDEHKLTPACIVIDGYVYLDGNQKPGLGKRLFDALSNDIEVIGVAKKAFSGIEPNYEIHRGESKNPLYVTTTGDLDAAKRHVSGMFGKHRIPVLLKRADQICRAAANKPATHPCP</sequence>
<protein>
    <submittedName>
        <fullName evidence="1">Endonuclease V</fullName>
    </submittedName>
</protein>
<evidence type="ECO:0000313" key="1">
    <source>
        <dbReference type="EMBL" id="SFM22293.1"/>
    </source>
</evidence>
<keyword evidence="1" id="KW-0378">Hydrolase</keyword>
<dbReference type="AlphaFoldDB" id="A0A1I4P4K8"/>
<dbReference type="STRING" id="488535.SAMN04487963_1786"/>
<dbReference type="Proteomes" id="UP000198519">
    <property type="component" value="Unassembled WGS sequence"/>
</dbReference>
<dbReference type="GO" id="GO:0004519">
    <property type="term" value="F:endonuclease activity"/>
    <property type="evidence" value="ECO:0007669"/>
    <property type="project" value="UniProtKB-KW"/>
</dbReference>
<evidence type="ECO:0000313" key="2">
    <source>
        <dbReference type="Proteomes" id="UP000198519"/>
    </source>
</evidence>
<gene>
    <name evidence="1" type="ORF">SAMN04487963_1786</name>
</gene>
<dbReference type="InterPro" id="IPR007581">
    <property type="entry name" value="Endonuclease-V"/>
</dbReference>
<dbReference type="OrthoDB" id="2593273at2"/>
<name>A0A1I4P4K8_9GAMM</name>
<dbReference type="GO" id="GO:0006281">
    <property type="term" value="P:DNA repair"/>
    <property type="evidence" value="ECO:0007669"/>
    <property type="project" value="InterPro"/>
</dbReference>
<keyword evidence="1" id="KW-0540">Nuclease</keyword>
<dbReference type="Pfam" id="PF04493">
    <property type="entry name" value="Endonuclease_5"/>
    <property type="match status" value="1"/>
</dbReference>
<dbReference type="RefSeq" id="WP_092021695.1">
    <property type="nucleotide sequence ID" value="NZ_FOUE01000002.1"/>
</dbReference>
<proteinExistence type="predicted"/>
<organism evidence="1 2">
    <name type="scientific">Marinobacter zhejiangensis</name>
    <dbReference type="NCBI Taxonomy" id="488535"/>
    <lineage>
        <taxon>Bacteria</taxon>
        <taxon>Pseudomonadati</taxon>
        <taxon>Pseudomonadota</taxon>
        <taxon>Gammaproteobacteria</taxon>
        <taxon>Pseudomonadales</taxon>
        <taxon>Marinobacteraceae</taxon>
        <taxon>Marinobacter</taxon>
    </lineage>
</organism>
<keyword evidence="2" id="KW-1185">Reference proteome</keyword>
<dbReference type="EMBL" id="FOUE01000002">
    <property type="protein sequence ID" value="SFM22293.1"/>
    <property type="molecule type" value="Genomic_DNA"/>
</dbReference>
<keyword evidence="1" id="KW-0255">Endonuclease</keyword>